<comment type="caution">
    <text evidence="1">The sequence shown here is derived from an EMBL/GenBank/DDBJ whole genome shotgun (WGS) entry which is preliminary data.</text>
</comment>
<dbReference type="InParanoid" id="A0A2I0LT23"/>
<organism evidence="1 2">
    <name type="scientific">Columba livia</name>
    <name type="common">Rock dove</name>
    <dbReference type="NCBI Taxonomy" id="8932"/>
    <lineage>
        <taxon>Eukaryota</taxon>
        <taxon>Metazoa</taxon>
        <taxon>Chordata</taxon>
        <taxon>Craniata</taxon>
        <taxon>Vertebrata</taxon>
        <taxon>Euteleostomi</taxon>
        <taxon>Archelosauria</taxon>
        <taxon>Archosauria</taxon>
        <taxon>Dinosauria</taxon>
        <taxon>Saurischia</taxon>
        <taxon>Theropoda</taxon>
        <taxon>Coelurosauria</taxon>
        <taxon>Aves</taxon>
        <taxon>Neognathae</taxon>
        <taxon>Neoaves</taxon>
        <taxon>Columbimorphae</taxon>
        <taxon>Columbiformes</taxon>
        <taxon>Columbidae</taxon>
        <taxon>Columba</taxon>
    </lineage>
</organism>
<dbReference type="EMBL" id="AKCR02000107">
    <property type="protein sequence ID" value="PKK20566.1"/>
    <property type="molecule type" value="Genomic_DNA"/>
</dbReference>
<name>A0A2I0LT23_COLLI</name>
<accession>A0A2I0LT23</accession>
<dbReference type="AlphaFoldDB" id="A0A2I0LT23"/>
<gene>
    <name evidence="1" type="primary">POLE3</name>
    <name evidence="1" type="ORF">A306_00011475</name>
</gene>
<sequence>MRRAQGPGFVQRDINAPNQPRCVPSCFQTSFVLFLCSPCLLGFNLYIKDFVNLFPCAGAWLPPASEQPHGTGPFVLGWLRNKGEKNRQMLSTEAGQENLRDC</sequence>
<evidence type="ECO:0000313" key="1">
    <source>
        <dbReference type="EMBL" id="PKK20566.1"/>
    </source>
</evidence>
<reference evidence="1 2" key="1">
    <citation type="journal article" date="2013" name="Science">
        <title>Genomic diversity and evolution of the head crest in the rock pigeon.</title>
        <authorList>
            <person name="Shapiro M.D."/>
            <person name="Kronenberg Z."/>
            <person name="Li C."/>
            <person name="Domyan E.T."/>
            <person name="Pan H."/>
            <person name="Campbell M."/>
            <person name="Tan H."/>
            <person name="Huff C.D."/>
            <person name="Hu H."/>
            <person name="Vickrey A.I."/>
            <person name="Nielsen S.C."/>
            <person name="Stringham S.A."/>
            <person name="Hu H."/>
            <person name="Willerslev E."/>
            <person name="Gilbert M.T."/>
            <person name="Yandell M."/>
            <person name="Zhang G."/>
            <person name="Wang J."/>
        </authorList>
    </citation>
    <scope>NUCLEOTIDE SEQUENCE [LARGE SCALE GENOMIC DNA]</scope>
    <source>
        <tissue evidence="1">Blood</tissue>
    </source>
</reference>
<protein>
    <submittedName>
        <fullName evidence="1">Polymerase (DNA directed), epsilon 3, accessory subunit</fullName>
    </submittedName>
</protein>
<proteinExistence type="predicted"/>
<dbReference type="Proteomes" id="UP000053872">
    <property type="component" value="Unassembled WGS sequence"/>
</dbReference>
<keyword evidence="2" id="KW-1185">Reference proteome</keyword>
<evidence type="ECO:0000313" key="2">
    <source>
        <dbReference type="Proteomes" id="UP000053872"/>
    </source>
</evidence>